<feature type="region of interest" description="Disordered" evidence="4">
    <location>
        <begin position="221"/>
        <end position="244"/>
    </location>
</feature>
<comment type="similarity">
    <text evidence="2">Belongs to the ESS2 family.</text>
</comment>
<dbReference type="GO" id="GO:0071013">
    <property type="term" value="C:catalytic step 2 spliceosome"/>
    <property type="evidence" value="ECO:0007669"/>
    <property type="project" value="TreeGrafter"/>
</dbReference>
<name>A0A6A5WAN0_9PLEO</name>
<evidence type="ECO:0000256" key="4">
    <source>
        <dbReference type="SAM" id="MobiDB-lite"/>
    </source>
</evidence>
<dbReference type="PANTHER" id="PTHR12940:SF0">
    <property type="entry name" value="SPLICING FACTOR ESS-2 HOMOLOG"/>
    <property type="match status" value="1"/>
</dbReference>
<proteinExistence type="inferred from homology"/>
<dbReference type="Pfam" id="PF09751">
    <property type="entry name" value="Es2"/>
    <property type="match status" value="1"/>
</dbReference>
<evidence type="ECO:0008006" key="7">
    <source>
        <dbReference type="Google" id="ProtNLM"/>
    </source>
</evidence>
<evidence type="ECO:0000313" key="5">
    <source>
        <dbReference type="EMBL" id="KAF1997201.1"/>
    </source>
</evidence>
<keyword evidence="3" id="KW-0539">Nucleus</keyword>
<sequence length="467" mass="50839">MPSSNSATALIKRPALGSLMAPPPAPKRIKRPTEVLPEDTYVAGLEHIIRRDFFPTLEDMDAQEDFITAVQSGDKSWIRETARRLTGGETGRWSGGTATPIMRRGVSATPVRGAGETPRWGSATPSLVQAKRGVVLRYEGEDGTRKKVDLSMSLSVYQESYISEDQESFSKVIDRQNAKRFENNEWMRNGNRYASRQRLAQQKVLEAKKSANSSQEVILRPSEDLDKRQAAPNTHKHTSFNNLMFGPDSLEDQILTRAQLAEQSSLAPPKAISHINTRLPDSEFEAAARPPSPTMSAVRDAIRGQPRLSQSEIDIDGGETPMVGGYKFVDPNPPSPTASDEEDVDENELLDRIIANNQPGSFTISDAEPREKMHHRMVEKIGQKRSSNNTSQTSGSGAGGTGVVLGKGRDLGIFKGETPRFLSAPGATPRASVGMTPGRKTAALTPAGQRLFERVGGGTPRREGAIG</sequence>
<reference evidence="5" key="1">
    <citation type="journal article" date="2020" name="Stud. Mycol.">
        <title>101 Dothideomycetes genomes: a test case for predicting lifestyles and emergence of pathogens.</title>
        <authorList>
            <person name="Haridas S."/>
            <person name="Albert R."/>
            <person name="Binder M."/>
            <person name="Bloem J."/>
            <person name="Labutti K."/>
            <person name="Salamov A."/>
            <person name="Andreopoulos B."/>
            <person name="Baker S."/>
            <person name="Barry K."/>
            <person name="Bills G."/>
            <person name="Bluhm B."/>
            <person name="Cannon C."/>
            <person name="Castanera R."/>
            <person name="Culley D."/>
            <person name="Daum C."/>
            <person name="Ezra D."/>
            <person name="Gonzalez J."/>
            <person name="Henrissat B."/>
            <person name="Kuo A."/>
            <person name="Liang C."/>
            <person name="Lipzen A."/>
            <person name="Lutzoni F."/>
            <person name="Magnuson J."/>
            <person name="Mondo S."/>
            <person name="Nolan M."/>
            <person name="Ohm R."/>
            <person name="Pangilinan J."/>
            <person name="Park H.-J."/>
            <person name="Ramirez L."/>
            <person name="Alfaro M."/>
            <person name="Sun H."/>
            <person name="Tritt A."/>
            <person name="Yoshinaga Y."/>
            <person name="Zwiers L.-H."/>
            <person name="Turgeon B."/>
            <person name="Goodwin S."/>
            <person name="Spatafora J."/>
            <person name="Crous P."/>
            <person name="Grigoriev I."/>
        </authorList>
    </citation>
    <scope>NUCLEOTIDE SEQUENCE</scope>
    <source>
        <strain evidence="5">CBS 123094</strain>
    </source>
</reference>
<dbReference type="AlphaFoldDB" id="A0A6A5WAN0"/>
<evidence type="ECO:0000313" key="6">
    <source>
        <dbReference type="Proteomes" id="UP000799779"/>
    </source>
</evidence>
<evidence type="ECO:0000256" key="3">
    <source>
        <dbReference type="ARBA" id="ARBA00023242"/>
    </source>
</evidence>
<evidence type="ECO:0000256" key="2">
    <source>
        <dbReference type="ARBA" id="ARBA00009072"/>
    </source>
</evidence>
<feature type="region of interest" description="Disordered" evidence="4">
    <location>
        <begin position="379"/>
        <end position="441"/>
    </location>
</feature>
<organism evidence="5 6">
    <name type="scientific">Amniculicola lignicola CBS 123094</name>
    <dbReference type="NCBI Taxonomy" id="1392246"/>
    <lineage>
        <taxon>Eukaryota</taxon>
        <taxon>Fungi</taxon>
        <taxon>Dikarya</taxon>
        <taxon>Ascomycota</taxon>
        <taxon>Pezizomycotina</taxon>
        <taxon>Dothideomycetes</taxon>
        <taxon>Pleosporomycetidae</taxon>
        <taxon>Pleosporales</taxon>
        <taxon>Amniculicolaceae</taxon>
        <taxon>Amniculicola</taxon>
    </lineage>
</organism>
<feature type="region of interest" description="Disordered" evidence="4">
    <location>
        <begin position="284"/>
        <end position="320"/>
    </location>
</feature>
<dbReference type="OrthoDB" id="19679at2759"/>
<comment type="subcellular location">
    <subcellularLocation>
        <location evidence="1">Nucleus</location>
    </subcellularLocation>
</comment>
<evidence type="ECO:0000256" key="1">
    <source>
        <dbReference type="ARBA" id="ARBA00004123"/>
    </source>
</evidence>
<gene>
    <name evidence="5" type="ORF">P154DRAFT_471348</name>
</gene>
<dbReference type="EMBL" id="ML977616">
    <property type="protein sequence ID" value="KAF1997201.1"/>
    <property type="molecule type" value="Genomic_DNA"/>
</dbReference>
<feature type="non-terminal residue" evidence="5">
    <location>
        <position position="467"/>
    </location>
</feature>
<protein>
    <recommendedName>
        <fullName evidence="7">Nuclear protein DGCR14</fullName>
    </recommendedName>
</protein>
<dbReference type="PANTHER" id="PTHR12940">
    <property type="entry name" value="ES-2 PROTEIN - RELATED"/>
    <property type="match status" value="1"/>
</dbReference>
<feature type="compositionally biased region" description="Gly residues" evidence="4">
    <location>
        <begin position="396"/>
        <end position="405"/>
    </location>
</feature>
<keyword evidence="6" id="KW-1185">Reference proteome</keyword>
<accession>A0A6A5WAN0</accession>
<dbReference type="InterPro" id="IPR019148">
    <property type="entry name" value="Nuclear_protein_DGCR14_ESS-2"/>
</dbReference>
<feature type="region of interest" description="Disordered" evidence="4">
    <location>
        <begin position="1"/>
        <end position="32"/>
    </location>
</feature>
<feature type="compositionally biased region" description="Low complexity" evidence="4">
    <location>
        <begin position="386"/>
        <end position="395"/>
    </location>
</feature>
<dbReference type="Proteomes" id="UP000799779">
    <property type="component" value="Unassembled WGS sequence"/>
</dbReference>